<keyword evidence="3" id="KW-1185">Reference proteome</keyword>
<feature type="transmembrane region" description="Helical" evidence="1">
    <location>
        <begin position="55"/>
        <end position="75"/>
    </location>
</feature>
<name>A0AAV9RIL6_9TELE</name>
<evidence type="ECO:0000313" key="3">
    <source>
        <dbReference type="Proteomes" id="UP001311232"/>
    </source>
</evidence>
<comment type="caution">
    <text evidence="2">The sequence shown here is derived from an EMBL/GenBank/DDBJ whole genome shotgun (WGS) entry which is preliminary data.</text>
</comment>
<reference evidence="2 3" key="1">
    <citation type="submission" date="2021-06" db="EMBL/GenBank/DDBJ databases">
        <authorList>
            <person name="Palmer J.M."/>
        </authorList>
    </citation>
    <scope>NUCLEOTIDE SEQUENCE [LARGE SCALE GENOMIC DNA]</scope>
    <source>
        <strain evidence="2 3">MEX-2019</strain>
        <tissue evidence="2">Muscle</tissue>
    </source>
</reference>
<dbReference type="Proteomes" id="UP001311232">
    <property type="component" value="Unassembled WGS sequence"/>
</dbReference>
<dbReference type="AlphaFoldDB" id="A0AAV9RIL6"/>
<evidence type="ECO:0000313" key="2">
    <source>
        <dbReference type="EMBL" id="KAK5608894.1"/>
    </source>
</evidence>
<gene>
    <name evidence="2" type="ORF">CRENBAI_018846</name>
</gene>
<accession>A0AAV9RIL6</accession>
<proteinExistence type="predicted"/>
<keyword evidence="1" id="KW-1133">Transmembrane helix</keyword>
<sequence>MYKTLKKGYLLQKHQVIGSMFMYCVVYVLSTQSHSFYINAAWHGGSQPVALLRCLRRIGCLTSSSHLISLVTLLINKISIFMKFICKRQEGGALKVPNKWPC</sequence>
<keyword evidence="1" id="KW-0472">Membrane</keyword>
<protein>
    <submittedName>
        <fullName evidence="2">Uncharacterized protein</fullName>
    </submittedName>
</protein>
<organism evidence="2 3">
    <name type="scientific">Crenichthys baileyi</name>
    <name type="common">White River springfish</name>
    <dbReference type="NCBI Taxonomy" id="28760"/>
    <lineage>
        <taxon>Eukaryota</taxon>
        <taxon>Metazoa</taxon>
        <taxon>Chordata</taxon>
        <taxon>Craniata</taxon>
        <taxon>Vertebrata</taxon>
        <taxon>Euteleostomi</taxon>
        <taxon>Actinopterygii</taxon>
        <taxon>Neopterygii</taxon>
        <taxon>Teleostei</taxon>
        <taxon>Neoteleostei</taxon>
        <taxon>Acanthomorphata</taxon>
        <taxon>Ovalentaria</taxon>
        <taxon>Atherinomorphae</taxon>
        <taxon>Cyprinodontiformes</taxon>
        <taxon>Goodeidae</taxon>
        <taxon>Crenichthys</taxon>
    </lineage>
</organism>
<evidence type="ECO:0000256" key="1">
    <source>
        <dbReference type="SAM" id="Phobius"/>
    </source>
</evidence>
<feature type="transmembrane region" description="Helical" evidence="1">
    <location>
        <begin position="21"/>
        <end position="43"/>
    </location>
</feature>
<keyword evidence="1" id="KW-0812">Transmembrane</keyword>
<dbReference type="EMBL" id="JAHHUM010001775">
    <property type="protein sequence ID" value="KAK5608894.1"/>
    <property type="molecule type" value="Genomic_DNA"/>
</dbReference>